<keyword evidence="2" id="KW-0812">Transmembrane</keyword>
<organism evidence="3 4">
    <name type="scientific">Rhizodiscina lignyota</name>
    <dbReference type="NCBI Taxonomy" id="1504668"/>
    <lineage>
        <taxon>Eukaryota</taxon>
        <taxon>Fungi</taxon>
        <taxon>Dikarya</taxon>
        <taxon>Ascomycota</taxon>
        <taxon>Pezizomycotina</taxon>
        <taxon>Dothideomycetes</taxon>
        <taxon>Pleosporomycetidae</taxon>
        <taxon>Aulographales</taxon>
        <taxon>Rhizodiscinaceae</taxon>
        <taxon>Rhizodiscina</taxon>
    </lineage>
</organism>
<feature type="compositionally biased region" description="Polar residues" evidence="1">
    <location>
        <begin position="284"/>
        <end position="297"/>
    </location>
</feature>
<feature type="transmembrane region" description="Helical" evidence="2">
    <location>
        <begin position="115"/>
        <end position="135"/>
    </location>
</feature>
<protein>
    <submittedName>
        <fullName evidence="3">Uncharacterized protein</fullName>
    </submittedName>
</protein>
<keyword evidence="2" id="KW-1133">Transmembrane helix</keyword>
<dbReference type="EMBL" id="ML978131">
    <property type="protein sequence ID" value="KAF2095447.1"/>
    <property type="molecule type" value="Genomic_DNA"/>
</dbReference>
<feature type="transmembrane region" description="Helical" evidence="2">
    <location>
        <begin position="32"/>
        <end position="54"/>
    </location>
</feature>
<dbReference type="AlphaFoldDB" id="A0A9P4IBC5"/>
<feature type="transmembrane region" description="Helical" evidence="2">
    <location>
        <begin position="76"/>
        <end position="94"/>
    </location>
</feature>
<proteinExistence type="predicted"/>
<reference evidence="3" key="1">
    <citation type="journal article" date="2020" name="Stud. Mycol.">
        <title>101 Dothideomycetes genomes: a test case for predicting lifestyles and emergence of pathogens.</title>
        <authorList>
            <person name="Haridas S."/>
            <person name="Albert R."/>
            <person name="Binder M."/>
            <person name="Bloem J."/>
            <person name="Labutti K."/>
            <person name="Salamov A."/>
            <person name="Andreopoulos B."/>
            <person name="Baker S."/>
            <person name="Barry K."/>
            <person name="Bills G."/>
            <person name="Bluhm B."/>
            <person name="Cannon C."/>
            <person name="Castanera R."/>
            <person name="Culley D."/>
            <person name="Daum C."/>
            <person name="Ezra D."/>
            <person name="Gonzalez J."/>
            <person name="Henrissat B."/>
            <person name="Kuo A."/>
            <person name="Liang C."/>
            <person name="Lipzen A."/>
            <person name="Lutzoni F."/>
            <person name="Magnuson J."/>
            <person name="Mondo S."/>
            <person name="Nolan M."/>
            <person name="Ohm R."/>
            <person name="Pangilinan J."/>
            <person name="Park H.-J."/>
            <person name="Ramirez L."/>
            <person name="Alfaro M."/>
            <person name="Sun H."/>
            <person name="Tritt A."/>
            <person name="Yoshinaga Y."/>
            <person name="Zwiers L.-H."/>
            <person name="Turgeon B."/>
            <person name="Goodwin S."/>
            <person name="Spatafora J."/>
            <person name="Crous P."/>
            <person name="Grigoriev I."/>
        </authorList>
    </citation>
    <scope>NUCLEOTIDE SEQUENCE</scope>
    <source>
        <strain evidence="3">CBS 133067</strain>
    </source>
</reference>
<evidence type="ECO:0000313" key="4">
    <source>
        <dbReference type="Proteomes" id="UP000799772"/>
    </source>
</evidence>
<evidence type="ECO:0000256" key="2">
    <source>
        <dbReference type="SAM" id="Phobius"/>
    </source>
</evidence>
<keyword evidence="4" id="KW-1185">Reference proteome</keyword>
<comment type="caution">
    <text evidence="3">The sequence shown here is derived from an EMBL/GenBank/DDBJ whole genome shotgun (WGS) entry which is preliminary data.</text>
</comment>
<keyword evidence="2" id="KW-0472">Membrane</keyword>
<feature type="transmembrane region" description="Helical" evidence="2">
    <location>
        <begin position="141"/>
        <end position="165"/>
    </location>
</feature>
<accession>A0A9P4IBC5</accession>
<gene>
    <name evidence="3" type="ORF">NA57DRAFT_79172</name>
</gene>
<evidence type="ECO:0000256" key="1">
    <source>
        <dbReference type="SAM" id="MobiDB-lite"/>
    </source>
</evidence>
<feature type="region of interest" description="Disordered" evidence="1">
    <location>
        <begin position="224"/>
        <end position="297"/>
    </location>
</feature>
<dbReference type="Proteomes" id="UP000799772">
    <property type="component" value="Unassembled WGS sequence"/>
</dbReference>
<sequence length="297" mass="32566">MNQPGLPSQAAIQAALQQQPDRYAEQVWKLSLRVFATTTSIAAIALAVIVVINWEDNDDILEDYTSEYYADDWTDAGAYTGLGFASLAIAWNVSEFITLCVRSVRRGGIHPGSHVALDLILWMGFLASGLTEILIDFWTGASLGLCGILYVDAILHFTLFVWACIDTRRRNELSRTQSLALAMQITEQQQLQARTSMIPQYGQASIPPNMVMVPVEEWQQMKQMAQVSQQQAPPYRQSAVSPVSGSPHNLVAQPAPVARPFSPSSGIQELPMSSGHSELPMSPSELQSSTTDSKTPL</sequence>
<feature type="compositionally biased region" description="Polar residues" evidence="1">
    <location>
        <begin position="238"/>
        <end position="247"/>
    </location>
</feature>
<evidence type="ECO:0000313" key="3">
    <source>
        <dbReference type="EMBL" id="KAF2095447.1"/>
    </source>
</evidence>
<dbReference type="OrthoDB" id="3930839at2759"/>
<name>A0A9P4IBC5_9PEZI</name>